<feature type="transmembrane region" description="Helical" evidence="8">
    <location>
        <begin position="275"/>
        <end position="293"/>
    </location>
</feature>
<dbReference type="PANTHER" id="PTHR42643:SF24">
    <property type="entry name" value="IONOTROPIC RECEPTOR 60A"/>
    <property type="match status" value="1"/>
</dbReference>
<evidence type="ECO:0000256" key="5">
    <source>
        <dbReference type="ARBA" id="ARBA00023136"/>
    </source>
</evidence>
<keyword evidence="3 8" id="KW-0812">Transmembrane</keyword>
<dbReference type="EnsemblMetazoa" id="CPIJ015691-RA">
    <property type="protein sequence ID" value="CPIJ015691-PA"/>
    <property type="gene ID" value="CPIJ015691"/>
</dbReference>
<evidence type="ECO:0000313" key="11">
    <source>
        <dbReference type="EnsemblMetazoa" id="CPIJ015691-PA"/>
    </source>
</evidence>
<keyword evidence="7" id="KW-0325">Glycoprotein</keyword>
<evidence type="ECO:0000256" key="2">
    <source>
        <dbReference type="ARBA" id="ARBA00022475"/>
    </source>
</evidence>
<evidence type="ECO:0000256" key="4">
    <source>
        <dbReference type="ARBA" id="ARBA00022989"/>
    </source>
</evidence>
<evidence type="ECO:0000256" key="7">
    <source>
        <dbReference type="ARBA" id="ARBA00023180"/>
    </source>
</evidence>
<evidence type="ECO:0000256" key="3">
    <source>
        <dbReference type="ARBA" id="ARBA00022692"/>
    </source>
</evidence>
<keyword evidence="2" id="KW-1003">Cell membrane</keyword>
<dbReference type="PANTHER" id="PTHR42643">
    <property type="entry name" value="IONOTROPIC RECEPTOR 20A-RELATED"/>
    <property type="match status" value="1"/>
</dbReference>
<dbReference type="VEuPathDB" id="VectorBase:CPIJ015691"/>
<evidence type="ECO:0000256" key="9">
    <source>
        <dbReference type="SAM" id="SignalP"/>
    </source>
</evidence>
<sequence>MFSIRVALLFCCIAAASSSSYELIKYMHSVIEHLAKFEPDTRTYTKWFVTNSETFTDVPSLIVLHVGQTRWRDEEPMFYALQRFQQNTKVLVLVDYRFRRNFEITCWILSKLLKFNKVVYLDIRKVLVIWTDIDGKFAKVSSHYSDPNELFGDSARNLEGRNVTYTWRHHKGVMRSMQFDPVVRWVTETAELLQGRAQPLKNPCPISAKLFDECYTRHITSGFVDISIDSVVLNGYNRASSRTIFSNVPVIDQLIVPKGRTLPILEVFFMPYSRSVWALILGVLFTVEIISLLKPSLFRNNPMLLVVCGFEQISLHRTGIFERIVLQIFVVVFVFLLNSYEIKITSLMTAKPLSKTPKTLNDLVELRINVKIDSRFNPYLAENPQIGDLVINGTIDYQDLDGVSAYNIDVNWMHYMAHVPYLDYYRRQKGYCLLQETLGCGVIGYYTAYRMPLYEHFRQSLGAFEEAGMFAHWRSEYFNSRRNPQLSSSNIVHQRWLALNQDDVILAWIALAIGFILAGFVLSLEILGSGRTSQCHTERGIFIWWALENLTFPGLSDNLATLITSGNGYIFNVRKNV</sequence>
<reference evidence="11" key="2">
    <citation type="submission" date="2021-02" db="UniProtKB">
        <authorList>
            <consortium name="EnsemblMetazoa"/>
        </authorList>
    </citation>
    <scope>IDENTIFICATION</scope>
    <source>
        <strain evidence="11">JHB</strain>
    </source>
</reference>
<keyword evidence="4 8" id="KW-1133">Transmembrane helix</keyword>
<keyword evidence="9" id="KW-0732">Signal</keyword>
<gene>
    <name evidence="11" type="primary">6049378</name>
    <name evidence="10" type="ORF">CpipJ_CPIJ015691</name>
</gene>
<dbReference type="OrthoDB" id="7744623at2759"/>
<evidence type="ECO:0000313" key="12">
    <source>
        <dbReference type="Proteomes" id="UP000002320"/>
    </source>
</evidence>
<dbReference type="HOGENOM" id="CLU_018838_0_0_1"/>
<feature type="chain" id="PRO_5014567242" description="Ionotropic glutamate receptor L-glutamate and glycine-binding domain-containing protein" evidence="9">
    <location>
        <begin position="19"/>
        <end position="577"/>
    </location>
</feature>
<evidence type="ECO:0008006" key="13">
    <source>
        <dbReference type="Google" id="ProtNLM"/>
    </source>
</evidence>
<evidence type="ECO:0000313" key="10">
    <source>
        <dbReference type="EMBL" id="EDS42936.1"/>
    </source>
</evidence>
<dbReference type="AlphaFoldDB" id="B0X930"/>
<reference evidence="10" key="1">
    <citation type="submission" date="2007-03" db="EMBL/GenBank/DDBJ databases">
        <title>Annotation of Culex pipiens quinquefasciatus.</title>
        <authorList>
            <consortium name="The Broad Institute Genome Sequencing Platform"/>
            <person name="Atkinson P.W."/>
            <person name="Hemingway J."/>
            <person name="Christensen B.M."/>
            <person name="Higgs S."/>
            <person name="Kodira C."/>
            <person name="Hannick L."/>
            <person name="Megy K."/>
            <person name="O'Leary S."/>
            <person name="Pearson M."/>
            <person name="Haas B.J."/>
            <person name="Mauceli E."/>
            <person name="Wortman J.R."/>
            <person name="Lee N.H."/>
            <person name="Guigo R."/>
            <person name="Stanke M."/>
            <person name="Alvarado L."/>
            <person name="Amedeo P."/>
            <person name="Antoine C.H."/>
            <person name="Arensburger P."/>
            <person name="Bidwell S.L."/>
            <person name="Crawford M."/>
            <person name="Camaro F."/>
            <person name="Devon K."/>
            <person name="Engels R."/>
            <person name="Hammond M."/>
            <person name="Howarth C."/>
            <person name="Koehrsen M."/>
            <person name="Lawson D."/>
            <person name="Montgomery P."/>
            <person name="Nene V."/>
            <person name="Nusbaum C."/>
            <person name="Puiu D."/>
            <person name="Romero-Severson J."/>
            <person name="Severson D.W."/>
            <person name="Shumway M."/>
            <person name="Sisk P."/>
            <person name="Stolte C."/>
            <person name="Zeng Q."/>
            <person name="Eisenstadt E."/>
            <person name="Fraser-Liggett C."/>
            <person name="Strausberg R."/>
            <person name="Galagan J."/>
            <person name="Birren B."/>
            <person name="Collins F.H."/>
        </authorList>
    </citation>
    <scope>NUCLEOTIDE SEQUENCE [LARGE SCALE GENOMIC DNA]</scope>
    <source>
        <strain evidence="10">JHB</strain>
    </source>
</reference>
<keyword evidence="6" id="KW-0675">Receptor</keyword>
<evidence type="ECO:0000256" key="6">
    <source>
        <dbReference type="ARBA" id="ARBA00023170"/>
    </source>
</evidence>
<feature type="signal peptide" evidence="9">
    <location>
        <begin position="1"/>
        <end position="18"/>
    </location>
</feature>
<evidence type="ECO:0000256" key="8">
    <source>
        <dbReference type="SAM" id="Phobius"/>
    </source>
</evidence>
<dbReference type="GO" id="GO:0005886">
    <property type="term" value="C:plasma membrane"/>
    <property type="evidence" value="ECO:0007669"/>
    <property type="project" value="UniProtKB-SubCell"/>
</dbReference>
<comment type="subcellular location">
    <subcellularLocation>
        <location evidence="1">Cell membrane</location>
        <topology evidence="1">Multi-pass membrane protein</topology>
    </subcellularLocation>
</comment>
<dbReference type="VEuPathDB" id="VectorBase:CQUJHB003583"/>
<feature type="transmembrane region" description="Helical" evidence="8">
    <location>
        <begin position="505"/>
        <end position="524"/>
    </location>
</feature>
<dbReference type="InterPro" id="IPR052192">
    <property type="entry name" value="Insect_Ionotropic_Sensory_Rcpt"/>
</dbReference>
<organism>
    <name type="scientific">Culex quinquefasciatus</name>
    <name type="common">Southern house mosquito</name>
    <name type="synonym">Culex pungens</name>
    <dbReference type="NCBI Taxonomy" id="7176"/>
    <lineage>
        <taxon>Eukaryota</taxon>
        <taxon>Metazoa</taxon>
        <taxon>Ecdysozoa</taxon>
        <taxon>Arthropoda</taxon>
        <taxon>Hexapoda</taxon>
        <taxon>Insecta</taxon>
        <taxon>Pterygota</taxon>
        <taxon>Neoptera</taxon>
        <taxon>Endopterygota</taxon>
        <taxon>Diptera</taxon>
        <taxon>Nematocera</taxon>
        <taxon>Culicoidea</taxon>
        <taxon>Culicidae</taxon>
        <taxon>Culicinae</taxon>
        <taxon>Culicini</taxon>
        <taxon>Culex</taxon>
        <taxon>Culex</taxon>
    </lineage>
</organism>
<evidence type="ECO:0000256" key="1">
    <source>
        <dbReference type="ARBA" id="ARBA00004651"/>
    </source>
</evidence>
<dbReference type="InParanoid" id="B0X930"/>
<dbReference type="EMBL" id="DS232516">
    <property type="protein sequence ID" value="EDS42936.1"/>
    <property type="molecule type" value="Genomic_DNA"/>
</dbReference>
<feature type="transmembrane region" description="Helical" evidence="8">
    <location>
        <begin position="320"/>
        <end position="340"/>
    </location>
</feature>
<dbReference type="KEGG" id="cqu:CpipJ_CPIJ015691"/>
<keyword evidence="5 8" id="KW-0472">Membrane</keyword>
<accession>B0X930</accession>
<protein>
    <recommendedName>
        <fullName evidence="13">Ionotropic glutamate receptor L-glutamate and glycine-binding domain-containing protein</fullName>
    </recommendedName>
</protein>
<keyword evidence="12" id="KW-1185">Reference proteome</keyword>
<dbReference type="Proteomes" id="UP000002320">
    <property type="component" value="Unassembled WGS sequence"/>
</dbReference>
<dbReference type="FunCoup" id="B0X930">
    <property type="interactions" value="74"/>
</dbReference>
<dbReference type="eggNOG" id="ENOG502TD7R">
    <property type="taxonomic scope" value="Eukaryota"/>
</dbReference>
<name>B0X930_CULQU</name>
<proteinExistence type="predicted"/>